<feature type="region of interest" description="Disordered" evidence="1">
    <location>
        <begin position="113"/>
        <end position="144"/>
    </location>
</feature>
<feature type="compositionally biased region" description="Low complexity" evidence="1">
    <location>
        <begin position="23"/>
        <end position="35"/>
    </location>
</feature>
<evidence type="ECO:0000256" key="1">
    <source>
        <dbReference type="SAM" id="MobiDB-lite"/>
    </source>
</evidence>
<name>A0ABD6EFW1_9BILA</name>
<reference evidence="2 3" key="1">
    <citation type="submission" date="2024-08" db="EMBL/GenBank/DDBJ databases">
        <title>Gnathostoma spinigerum genome.</title>
        <authorList>
            <person name="Gonzalez-Bertolin B."/>
            <person name="Monzon S."/>
            <person name="Zaballos A."/>
            <person name="Jimenez P."/>
            <person name="Dekumyoy P."/>
            <person name="Varona S."/>
            <person name="Cuesta I."/>
            <person name="Sumanam S."/>
            <person name="Adisakwattana P."/>
            <person name="Gasser R.B."/>
            <person name="Hernandez-Gonzalez A."/>
            <person name="Young N.D."/>
            <person name="Perteguer M.J."/>
        </authorList>
    </citation>
    <scope>NUCLEOTIDE SEQUENCE [LARGE SCALE GENOMIC DNA]</scope>
    <source>
        <strain evidence="2">AL3</strain>
        <tissue evidence="2">Liver</tissue>
    </source>
</reference>
<proteinExistence type="predicted"/>
<accession>A0ABD6EFW1</accession>
<protein>
    <submittedName>
        <fullName evidence="2">Uncharacterized protein</fullName>
    </submittedName>
</protein>
<dbReference type="Proteomes" id="UP001608902">
    <property type="component" value="Unassembled WGS sequence"/>
</dbReference>
<keyword evidence="3" id="KW-1185">Reference proteome</keyword>
<feature type="compositionally biased region" description="Low complexity" evidence="1">
    <location>
        <begin position="71"/>
        <end position="88"/>
    </location>
</feature>
<dbReference type="EMBL" id="JBGFUD010003566">
    <property type="protein sequence ID" value="MFH4978828.1"/>
    <property type="molecule type" value="Genomic_DNA"/>
</dbReference>
<feature type="compositionally biased region" description="Basic and acidic residues" evidence="1">
    <location>
        <begin position="13"/>
        <end position="22"/>
    </location>
</feature>
<gene>
    <name evidence="2" type="ORF">AB6A40_005537</name>
</gene>
<organism evidence="2 3">
    <name type="scientific">Gnathostoma spinigerum</name>
    <dbReference type="NCBI Taxonomy" id="75299"/>
    <lineage>
        <taxon>Eukaryota</taxon>
        <taxon>Metazoa</taxon>
        <taxon>Ecdysozoa</taxon>
        <taxon>Nematoda</taxon>
        <taxon>Chromadorea</taxon>
        <taxon>Rhabditida</taxon>
        <taxon>Spirurina</taxon>
        <taxon>Gnathostomatomorpha</taxon>
        <taxon>Gnathostomatoidea</taxon>
        <taxon>Gnathostomatidae</taxon>
        <taxon>Gnathostoma</taxon>
    </lineage>
</organism>
<dbReference type="AlphaFoldDB" id="A0ABD6EFW1"/>
<evidence type="ECO:0000313" key="2">
    <source>
        <dbReference type="EMBL" id="MFH4978828.1"/>
    </source>
</evidence>
<feature type="region of interest" description="Disordered" evidence="1">
    <location>
        <begin position="1"/>
        <end position="101"/>
    </location>
</feature>
<comment type="caution">
    <text evidence="2">The sequence shown here is derived from an EMBL/GenBank/DDBJ whole genome shotgun (WGS) entry which is preliminary data.</text>
</comment>
<evidence type="ECO:0000313" key="3">
    <source>
        <dbReference type="Proteomes" id="UP001608902"/>
    </source>
</evidence>
<feature type="compositionally biased region" description="Basic residues" evidence="1">
    <location>
        <begin position="56"/>
        <end position="68"/>
    </location>
</feature>
<sequence>MQKKTSNSSVEAEWLREAKFGEVTETSTNTTVSTSDLTGNYSRTPSSKLYQDQRLVKRSSNRMTRRRLPPSTTKTMSTSSTRSYSSRSYSEKSEAGSPDVPWYRCCCVAKKEPGSSEEDEYLENSFETLSPPKTVQPDADSISS</sequence>
<feature type="compositionally biased region" description="Polar residues" evidence="1">
    <location>
        <begin position="36"/>
        <end position="50"/>
    </location>
</feature>
<feature type="compositionally biased region" description="Polar residues" evidence="1">
    <location>
        <begin position="1"/>
        <end position="10"/>
    </location>
</feature>